<evidence type="ECO:0000313" key="4">
    <source>
        <dbReference type="Proteomes" id="UP000294927"/>
    </source>
</evidence>
<dbReference type="SUPFAM" id="SSF53300">
    <property type="entry name" value="vWA-like"/>
    <property type="match status" value="1"/>
</dbReference>
<comment type="caution">
    <text evidence="3">The sequence shown here is derived from an EMBL/GenBank/DDBJ whole genome shotgun (WGS) entry which is preliminary data.</text>
</comment>
<gene>
    <name evidence="3" type="ORF">CLV71_10154</name>
</gene>
<name>A0A4R7W3G0_9PSEU</name>
<dbReference type="SMART" id="SM00327">
    <property type="entry name" value="VWA"/>
    <property type="match status" value="1"/>
</dbReference>
<keyword evidence="1" id="KW-0732">Signal</keyword>
<dbReference type="Gene3D" id="3.40.50.410">
    <property type="entry name" value="von Willebrand factor, type A domain"/>
    <property type="match status" value="1"/>
</dbReference>
<sequence>MRRLVFMALAVFALAGCTSEPDSRPSAPTDFDGPPVTLRVLAGSELADMKPILDEAAKATGVTVTMDFTGTLEGADTVARGGADGRYDAVWFSSTRYLQTIPEAKQRLTTSTRIMGSPVVLGVRTSTARELGWDRAAPSWSDIADASAGGKLTYAMTDPAASNTGFSALVAVAAAIDGSGAALDAAAIDRIAPQLIDFFAGQQLTAGSTDWLTSAFVRRDTGAEPGKPIDGLVSYEASLRSLNRAGTLPEPLTVVYPKDGVISADYPFTLLAGASGELRDGYRRLAAYLRTKDVQKSIVDRTQRRAAVPGVALPDKAPASLVELPFPGTRAAVDALLTAYFDRLRKPARTVYVLDLSGSMAGERLASLKTALSDLTGVDTSLSGQYCRFRSREEVILLPFSTKPGDPATFTVSTDSPQASRDAIRGAIEGLAVDGDTAVYDSLVAAYGLFGGAEDRFLSIVLMTDGESNTGRGLGDFTAFLPGAPQQVRVFPILFGEAAEQEMRQVATATGGEVFDARQGDLGKAFCQIRGYQ</sequence>
<dbReference type="OrthoDB" id="3170630at2"/>
<proteinExistence type="predicted"/>
<dbReference type="RefSeq" id="WP_133900510.1">
    <property type="nucleotide sequence ID" value="NZ_SOCP01000001.1"/>
</dbReference>
<organism evidence="3 4">
    <name type="scientific">Actinophytocola oryzae</name>
    <dbReference type="NCBI Taxonomy" id="502181"/>
    <lineage>
        <taxon>Bacteria</taxon>
        <taxon>Bacillati</taxon>
        <taxon>Actinomycetota</taxon>
        <taxon>Actinomycetes</taxon>
        <taxon>Pseudonocardiales</taxon>
        <taxon>Pseudonocardiaceae</taxon>
    </lineage>
</organism>
<dbReference type="Pfam" id="PF13531">
    <property type="entry name" value="SBP_bac_11"/>
    <property type="match status" value="1"/>
</dbReference>
<keyword evidence="4" id="KW-1185">Reference proteome</keyword>
<dbReference type="Gene3D" id="3.40.190.10">
    <property type="entry name" value="Periplasmic binding protein-like II"/>
    <property type="match status" value="2"/>
</dbReference>
<dbReference type="PROSITE" id="PS50234">
    <property type="entry name" value="VWFA"/>
    <property type="match status" value="1"/>
</dbReference>
<feature type="chain" id="PRO_5039684577" evidence="1">
    <location>
        <begin position="16"/>
        <end position="533"/>
    </location>
</feature>
<dbReference type="InterPro" id="IPR002035">
    <property type="entry name" value="VWF_A"/>
</dbReference>
<accession>A0A4R7W3G0</accession>
<dbReference type="Pfam" id="PF00092">
    <property type="entry name" value="VWA"/>
    <property type="match status" value="1"/>
</dbReference>
<feature type="signal peptide" evidence="1">
    <location>
        <begin position="1"/>
        <end position="15"/>
    </location>
</feature>
<dbReference type="SUPFAM" id="SSF53850">
    <property type="entry name" value="Periplasmic binding protein-like II"/>
    <property type="match status" value="1"/>
</dbReference>
<dbReference type="InterPro" id="IPR036465">
    <property type="entry name" value="vWFA_dom_sf"/>
</dbReference>
<dbReference type="PROSITE" id="PS51257">
    <property type="entry name" value="PROKAR_LIPOPROTEIN"/>
    <property type="match status" value="1"/>
</dbReference>
<dbReference type="EMBL" id="SOCP01000001">
    <property type="protein sequence ID" value="TDV57183.1"/>
    <property type="molecule type" value="Genomic_DNA"/>
</dbReference>
<evidence type="ECO:0000259" key="2">
    <source>
        <dbReference type="PROSITE" id="PS50234"/>
    </source>
</evidence>
<reference evidence="3 4" key="1">
    <citation type="submission" date="2019-03" db="EMBL/GenBank/DDBJ databases">
        <title>Genomic Encyclopedia of Archaeal and Bacterial Type Strains, Phase II (KMG-II): from individual species to whole genera.</title>
        <authorList>
            <person name="Goeker M."/>
        </authorList>
    </citation>
    <scope>NUCLEOTIDE SEQUENCE [LARGE SCALE GENOMIC DNA]</scope>
    <source>
        <strain evidence="3 4">DSM 45499</strain>
    </source>
</reference>
<evidence type="ECO:0000256" key="1">
    <source>
        <dbReference type="SAM" id="SignalP"/>
    </source>
</evidence>
<feature type="domain" description="VWFA" evidence="2">
    <location>
        <begin position="349"/>
        <end position="533"/>
    </location>
</feature>
<protein>
    <submittedName>
        <fullName evidence="3">Ca-activated chloride channel family protein</fullName>
    </submittedName>
</protein>
<evidence type="ECO:0000313" key="3">
    <source>
        <dbReference type="EMBL" id="TDV57183.1"/>
    </source>
</evidence>
<dbReference type="Proteomes" id="UP000294927">
    <property type="component" value="Unassembled WGS sequence"/>
</dbReference>
<dbReference type="AlphaFoldDB" id="A0A4R7W3G0"/>
<dbReference type="CDD" id="cd00198">
    <property type="entry name" value="vWFA"/>
    <property type="match status" value="1"/>
</dbReference>